<dbReference type="EMBL" id="DVNB01000026">
    <property type="protein sequence ID" value="HIU56682.1"/>
    <property type="molecule type" value="Genomic_DNA"/>
</dbReference>
<organism evidence="2 3">
    <name type="scientific">Candidatus Ornithomonoglobus merdipullorum</name>
    <dbReference type="NCBI Taxonomy" id="2840895"/>
    <lineage>
        <taxon>Bacteria</taxon>
        <taxon>Bacillati</taxon>
        <taxon>Bacillota</taxon>
        <taxon>Clostridia</taxon>
        <taxon>Candidatus Ornithomonoglobus</taxon>
    </lineage>
</organism>
<evidence type="ECO:0000313" key="3">
    <source>
        <dbReference type="Proteomes" id="UP000824109"/>
    </source>
</evidence>
<feature type="transmembrane region" description="Helical" evidence="1">
    <location>
        <begin position="96"/>
        <end position="119"/>
    </location>
</feature>
<keyword evidence="1" id="KW-0472">Membrane</keyword>
<comment type="caution">
    <text evidence="2">The sequence shown here is derived from an EMBL/GenBank/DDBJ whole genome shotgun (WGS) entry which is preliminary data.</text>
</comment>
<dbReference type="Proteomes" id="UP000824109">
    <property type="component" value="Unassembled WGS sequence"/>
</dbReference>
<sequence>MKIFKTIVWIAILFILESVFVNIIDIRGAVPDLLTVFAAAYAARERRLTTSAYVIIVCGVLTGSIVGRSFPISVLEAAFAGTAMFVLKDRIRFVPVWLKNAAVMLVTAAAAGFAEYFAACGFGDVFGALAGVLSYTAYTLAAALIIYPIVKRSVFYEKEGSKLLVI</sequence>
<accession>A0A9D1MAX7</accession>
<protein>
    <recommendedName>
        <fullName evidence="4">Rod shape-determining protein MreD</fullName>
    </recommendedName>
</protein>
<dbReference type="AlphaFoldDB" id="A0A9D1MAX7"/>
<feature type="transmembrane region" description="Helical" evidence="1">
    <location>
        <begin position="50"/>
        <end position="75"/>
    </location>
</feature>
<evidence type="ECO:0000313" key="2">
    <source>
        <dbReference type="EMBL" id="HIU56682.1"/>
    </source>
</evidence>
<reference evidence="2" key="1">
    <citation type="submission" date="2020-10" db="EMBL/GenBank/DDBJ databases">
        <authorList>
            <person name="Gilroy R."/>
        </authorList>
    </citation>
    <scope>NUCLEOTIDE SEQUENCE</scope>
    <source>
        <strain evidence="2">USAMLcec3-3695</strain>
    </source>
</reference>
<proteinExistence type="predicted"/>
<keyword evidence="1" id="KW-1133">Transmembrane helix</keyword>
<keyword evidence="1" id="KW-0812">Transmembrane</keyword>
<evidence type="ECO:0000256" key="1">
    <source>
        <dbReference type="SAM" id="Phobius"/>
    </source>
</evidence>
<evidence type="ECO:0008006" key="4">
    <source>
        <dbReference type="Google" id="ProtNLM"/>
    </source>
</evidence>
<gene>
    <name evidence="2" type="ORF">IAA61_02565</name>
</gene>
<feature type="transmembrane region" description="Helical" evidence="1">
    <location>
        <begin position="7"/>
        <end position="30"/>
    </location>
</feature>
<feature type="transmembrane region" description="Helical" evidence="1">
    <location>
        <begin position="125"/>
        <end position="150"/>
    </location>
</feature>
<name>A0A9D1MAX7_9FIRM</name>
<reference evidence="2" key="2">
    <citation type="journal article" date="2021" name="PeerJ">
        <title>Extensive microbial diversity within the chicken gut microbiome revealed by metagenomics and culture.</title>
        <authorList>
            <person name="Gilroy R."/>
            <person name="Ravi A."/>
            <person name="Getino M."/>
            <person name="Pursley I."/>
            <person name="Horton D.L."/>
            <person name="Alikhan N.F."/>
            <person name="Baker D."/>
            <person name="Gharbi K."/>
            <person name="Hall N."/>
            <person name="Watson M."/>
            <person name="Adriaenssens E.M."/>
            <person name="Foster-Nyarko E."/>
            <person name="Jarju S."/>
            <person name="Secka A."/>
            <person name="Antonio M."/>
            <person name="Oren A."/>
            <person name="Chaudhuri R.R."/>
            <person name="La Ragione R."/>
            <person name="Hildebrand F."/>
            <person name="Pallen M.J."/>
        </authorList>
    </citation>
    <scope>NUCLEOTIDE SEQUENCE</scope>
    <source>
        <strain evidence="2">USAMLcec3-3695</strain>
    </source>
</reference>